<gene>
    <name evidence="8" type="ORF">CICLE_v10033487mg</name>
</gene>
<evidence type="ECO:0000256" key="2">
    <source>
        <dbReference type="ARBA" id="ARBA00008668"/>
    </source>
</evidence>
<keyword evidence="5" id="KW-0378">Hydrolase</keyword>
<dbReference type="Gene3D" id="3.40.50.1110">
    <property type="entry name" value="SGNH hydrolase"/>
    <property type="match status" value="1"/>
</dbReference>
<sequence>MILILYFKWVNGAEQVPRYFIFGDSLFDNGNNNALPAKAKANYPPYGINFPEGPTGRFSSGLNIVDAIAQLLDGFIPPFASARGENILQEYLSKCVYTVGMGNYDYIKNYFLPQICPTSHVYAPEQYATVLVRQYSQQLKLLSSSPSILYHLGARKIAVFRLGLIGCTPGSVAVSGTSNSYVFNKKLIPLIGELNNNLQDANTSCPNRDEYIIWDAKPPTEVANIVLAGS</sequence>
<accession>V4SP62</accession>
<dbReference type="Proteomes" id="UP000030687">
    <property type="component" value="Unassembled WGS sequence"/>
</dbReference>
<dbReference type="EMBL" id="KI536726">
    <property type="protein sequence ID" value="ESR49603.1"/>
    <property type="molecule type" value="Genomic_DNA"/>
</dbReference>
<proteinExistence type="inferred from homology"/>
<keyword evidence="6" id="KW-0442">Lipid degradation</keyword>
<dbReference type="GO" id="GO:0005576">
    <property type="term" value="C:extracellular region"/>
    <property type="evidence" value="ECO:0007669"/>
    <property type="project" value="UniProtKB-SubCell"/>
</dbReference>
<reference evidence="8 9" key="1">
    <citation type="submission" date="2013-10" db="EMBL/GenBank/DDBJ databases">
        <authorList>
            <consortium name="International Citrus Genome Consortium"/>
            <person name="Jenkins J."/>
            <person name="Schmutz J."/>
            <person name="Prochnik S."/>
            <person name="Rokhsar D."/>
            <person name="Gmitter F."/>
            <person name="Ollitrault P."/>
            <person name="Machado M."/>
            <person name="Talon M."/>
            <person name="Wincker P."/>
            <person name="Jaillon O."/>
            <person name="Morgante M."/>
        </authorList>
    </citation>
    <scope>NUCLEOTIDE SEQUENCE</scope>
    <source>
        <strain evidence="9">cv. Clemenules</strain>
    </source>
</reference>
<evidence type="ECO:0000256" key="4">
    <source>
        <dbReference type="ARBA" id="ARBA00022729"/>
    </source>
</evidence>
<dbReference type="PANTHER" id="PTHR45650">
    <property type="entry name" value="GDSL-LIKE LIPASE/ACYLHYDROLASE-RELATED"/>
    <property type="match status" value="1"/>
</dbReference>
<keyword evidence="3" id="KW-0964">Secreted</keyword>
<dbReference type="GO" id="GO:0016788">
    <property type="term" value="F:hydrolase activity, acting on ester bonds"/>
    <property type="evidence" value="ECO:0007669"/>
    <property type="project" value="InterPro"/>
</dbReference>
<evidence type="ECO:0000256" key="6">
    <source>
        <dbReference type="ARBA" id="ARBA00022963"/>
    </source>
</evidence>
<keyword evidence="9" id="KW-1185">Reference proteome</keyword>
<dbReference type="InterPro" id="IPR051238">
    <property type="entry name" value="GDSL_esterase/lipase"/>
</dbReference>
<evidence type="ECO:0000313" key="8">
    <source>
        <dbReference type="EMBL" id="ESR49603.1"/>
    </source>
</evidence>
<evidence type="ECO:0008006" key="10">
    <source>
        <dbReference type="Google" id="ProtNLM"/>
    </source>
</evidence>
<dbReference type="PANTHER" id="PTHR45650:SF9">
    <property type="entry name" value="SGNH HYDROLASE-TYPE ESTERASE DOMAIN-CONTAINING PROTEIN"/>
    <property type="match status" value="1"/>
</dbReference>
<dbReference type="STRING" id="85681.V4SP62"/>
<dbReference type="OMA" id="QICPTSH"/>
<evidence type="ECO:0000256" key="1">
    <source>
        <dbReference type="ARBA" id="ARBA00004613"/>
    </source>
</evidence>
<evidence type="ECO:0000256" key="7">
    <source>
        <dbReference type="ARBA" id="ARBA00023098"/>
    </source>
</evidence>
<dbReference type="InParanoid" id="V4SP62"/>
<keyword evidence="4" id="KW-0732">Signal</keyword>
<dbReference type="Gramene" id="ESR49603">
    <property type="protein sequence ID" value="ESR49603"/>
    <property type="gene ID" value="CICLE_v10033487mg"/>
</dbReference>
<organism evidence="8 9">
    <name type="scientific">Citrus clementina</name>
    <name type="common">Clementine</name>
    <name type="synonym">Citrus deliciosa x Citrus sinensis</name>
    <dbReference type="NCBI Taxonomy" id="85681"/>
    <lineage>
        <taxon>Eukaryota</taxon>
        <taxon>Viridiplantae</taxon>
        <taxon>Streptophyta</taxon>
        <taxon>Embryophyta</taxon>
        <taxon>Tracheophyta</taxon>
        <taxon>Spermatophyta</taxon>
        <taxon>Magnoliopsida</taxon>
        <taxon>eudicotyledons</taxon>
        <taxon>Gunneridae</taxon>
        <taxon>Pentapetalae</taxon>
        <taxon>rosids</taxon>
        <taxon>malvids</taxon>
        <taxon>Sapindales</taxon>
        <taxon>Rutaceae</taxon>
        <taxon>Aurantioideae</taxon>
        <taxon>Citrus</taxon>
    </lineage>
</organism>
<dbReference type="InterPro" id="IPR036514">
    <property type="entry name" value="SGNH_hydro_sf"/>
</dbReference>
<dbReference type="Pfam" id="PF00657">
    <property type="entry name" value="Lipase_GDSL"/>
    <property type="match status" value="1"/>
</dbReference>
<evidence type="ECO:0000256" key="3">
    <source>
        <dbReference type="ARBA" id="ARBA00022525"/>
    </source>
</evidence>
<dbReference type="InterPro" id="IPR001087">
    <property type="entry name" value="GDSL"/>
</dbReference>
<protein>
    <recommendedName>
        <fullName evidence="10">SGNH hydrolase-type esterase domain-containing protein</fullName>
    </recommendedName>
</protein>
<comment type="subcellular location">
    <subcellularLocation>
        <location evidence="1">Secreted</location>
    </subcellularLocation>
</comment>
<keyword evidence="7" id="KW-0443">Lipid metabolism</keyword>
<dbReference type="KEGG" id="cic:CICLE_v10033487mg"/>
<dbReference type="GO" id="GO:0016042">
    <property type="term" value="P:lipid catabolic process"/>
    <property type="evidence" value="ECO:0007669"/>
    <property type="project" value="UniProtKB-KW"/>
</dbReference>
<dbReference type="AlphaFoldDB" id="V4SP62"/>
<evidence type="ECO:0000313" key="9">
    <source>
        <dbReference type="Proteomes" id="UP000030687"/>
    </source>
</evidence>
<comment type="similarity">
    <text evidence="2">Belongs to the 'GDSL' lipolytic enzyme family.</text>
</comment>
<name>V4SP62_CITCL</name>
<evidence type="ECO:0000256" key="5">
    <source>
        <dbReference type="ARBA" id="ARBA00022801"/>
    </source>
</evidence>